<name>A0A915EUM0_9CEST</name>
<accession>A0A915EUM0</accession>
<organism evidence="1 2">
    <name type="scientific">Echinococcus canadensis</name>
    <dbReference type="NCBI Taxonomy" id="519352"/>
    <lineage>
        <taxon>Eukaryota</taxon>
        <taxon>Metazoa</taxon>
        <taxon>Spiralia</taxon>
        <taxon>Lophotrochozoa</taxon>
        <taxon>Platyhelminthes</taxon>
        <taxon>Cestoda</taxon>
        <taxon>Eucestoda</taxon>
        <taxon>Cyclophyllidea</taxon>
        <taxon>Taeniidae</taxon>
        <taxon>Echinococcus</taxon>
        <taxon>Echinococcus canadensis group</taxon>
    </lineage>
</organism>
<evidence type="ECO:0000313" key="1">
    <source>
        <dbReference type="Proteomes" id="UP000887562"/>
    </source>
</evidence>
<protein>
    <submittedName>
        <fullName evidence="2">Uncharacterized protein</fullName>
    </submittedName>
</protein>
<keyword evidence="1" id="KW-1185">Reference proteome</keyword>
<reference evidence="2" key="1">
    <citation type="submission" date="2022-11" db="UniProtKB">
        <authorList>
            <consortium name="WormBaseParasite"/>
        </authorList>
    </citation>
    <scope>IDENTIFICATION</scope>
</reference>
<sequence length="284" mass="32886">MNWAREVVTEFVCSYLIIHACVSEMKHTPRSNLVYRLKINEFRLSLELTVLRNASVAPIEYHTRMPFDCGYDMAVPSSKWAHIQRLFLRLASKPANQMRMIDFRAVTGCMQIGIACGQNESWRVRQVGVRSTVIAGFPIKRRWVLVLFTWTFIQWQIEATLFQTLTTPIQFLENTYHSNLDVCVPKYFYLHKGSFHLLPQGCTGMSHDRLRDIRFSTYDMALLPSLQHLPFHNTLMTSSHAHQNKSWECMQGSGADPDKLKCISTTPRQEPSNLQHIDCYLSIL</sequence>
<proteinExistence type="predicted"/>
<dbReference type="WBParaSite" id="maker-E.canG7_contigs_4928-snap-gene-0.5-mRNA-1">
    <property type="protein sequence ID" value="maker-E.canG7_contigs_4928-snap-gene-0.5-mRNA-1"/>
    <property type="gene ID" value="EcG7_07888"/>
</dbReference>
<dbReference type="Proteomes" id="UP000887562">
    <property type="component" value="Unplaced"/>
</dbReference>
<evidence type="ECO:0000313" key="2">
    <source>
        <dbReference type="WBParaSite" id="maker-E.canG7_contigs_4928-snap-gene-0.5-mRNA-1"/>
    </source>
</evidence>
<dbReference type="AlphaFoldDB" id="A0A915EUM0"/>